<evidence type="ECO:0000256" key="1">
    <source>
        <dbReference type="SAM" id="MobiDB-lite"/>
    </source>
</evidence>
<name>A0A4Z2I9N4_9TELE</name>
<comment type="caution">
    <text evidence="2">The sequence shown here is derived from an EMBL/GenBank/DDBJ whole genome shotgun (WGS) entry which is preliminary data.</text>
</comment>
<keyword evidence="3" id="KW-1185">Reference proteome</keyword>
<dbReference type="Proteomes" id="UP000314294">
    <property type="component" value="Unassembled WGS sequence"/>
</dbReference>
<sequence>MSQRCEHGGKARGDRHTSEPSEAQFAEPIEDSSEAVVHGRQQLQLNLLEVFGTLVLQSLTFDGEPAPRPVLPFPREELLQADADDVFFKSKLQKKMVMRAKEYEGMPPSAWQST</sequence>
<evidence type="ECO:0000313" key="3">
    <source>
        <dbReference type="Proteomes" id="UP000314294"/>
    </source>
</evidence>
<proteinExistence type="predicted"/>
<feature type="compositionally biased region" description="Basic and acidic residues" evidence="1">
    <location>
        <begin position="1"/>
        <end position="19"/>
    </location>
</feature>
<organism evidence="2 3">
    <name type="scientific">Liparis tanakae</name>
    <name type="common">Tanaka's snailfish</name>
    <dbReference type="NCBI Taxonomy" id="230148"/>
    <lineage>
        <taxon>Eukaryota</taxon>
        <taxon>Metazoa</taxon>
        <taxon>Chordata</taxon>
        <taxon>Craniata</taxon>
        <taxon>Vertebrata</taxon>
        <taxon>Euteleostomi</taxon>
        <taxon>Actinopterygii</taxon>
        <taxon>Neopterygii</taxon>
        <taxon>Teleostei</taxon>
        <taxon>Neoteleostei</taxon>
        <taxon>Acanthomorphata</taxon>
        <taxon>Eupercaria</taxon>
        <taxon>Perciformes</taxon>
        <taxon>Cottioidei</taxon>
        <taxon>Cottales</taxon>
        <taxon>Liparidae</taxon>
        <taxon>Liparis</taxon>
    </lineage>
</organism>
<reference evidence="2 3" key="1">
    <citation type="submission" date="2019-03" db="EMBL/GenBank/DDBJ databases">
        <title>First draft genome of Liparis tanakae, snailfish: a comprehensive survey of snailfish specific genes.</title>
        <authorList>
            <person name="Kim W."/>
            <person name="Song I."/>
            <person name="Jeong J.-H."/>
            <person name="Kim D."/>
            <person name="Kim S."/>
            <person name="Ryu S."/>
            <person name="Song J.Y."/>
            <person name="Lee S.K."/>
        </authorList>
    </citation>
    <scope>NUCLEOTIDE SEQUENCE [LARGE SCALE GENOMIC DNA]</scope>
    <source>
        <tissue evidence="2">Muscle</tissue>
    </source>
</reference>
<accession>A0A4Z2I9N4</accession>
<gene>
    <name evidence="2" type="ORF">EYF80_014996</name>
</gene>
<feature type="region of interest" description="Disordered" evidence="1">
    <location>
        <begin position="1"/>
        <end position="33"/>
    </location>
</feature>
<evidence type="ECO:0000313" key="2">
    <source>
        <dbReference type="EMBL" id="TNN74678.1"/>
    </source>
</evidence>
<dbReference type="AlphaFoldDB" id="A0A4Z2I9N4"/>
<protein>
    <submittedName>
        <fullName evidence="2">Uncharacterized protein</fullName>
    </submittedName>
</protein>
<dbReference type="EMBL" id="SRLO01000111">
    <property type="protein sequence ID" value="TNN74678.1"/>
    <property type="molecule type" value="Genomic_DNA"/>
</dbReference>